<dbReference type="Proteomes" id="UP001186974">
    <property type="component" value="Unassembled WGS sequence"/>
</dbReference>
<evidence type="ECO:0000313" key="1">
    <source>
        <dbReference type="EMBL" id="KAK3065115.1"/>
    </source>
</evidence>
<evidence type="ECO:0000313" key="2">
    <source>
        <dbReference type="Proteomes" id="UP001186974"/>
    </source>
</evidence>
<dbReference type="EMBL" id="JAWDJW010006361">
    <property type="protein sequence ID" value="KAK3065115.1"/>
    <property type="molecule type" value="Genomic_DNA"/>
</dbReference>
<protein>
    <submittedName>
        <fullName evidence="1">Uncharacterized protein</fullName>
    </submittedName>
</protein>
<sequence>MTNEATIEREPDINTPDTMSQNHNIMNANLPKDTSKASSLSINSASHRSSHSVSQSKPACPRLAQSTNRNKDRPEVSLPFTQSLPQSHLFGPRASLPGSTRQVCAPTLEGYMRHFLNAHPMASWKSAEQWAKEQLEAWDPEDPYKLYVGETPEQRRARLEGRSWVREIGERKAERLREEGRGMRVGGRTDEMGKGARRREGVLE</sequence>
<proteinExistence type="predicted"/>
<accession>A0ACC3DC26</accession>
<name>A0ACC3DC26_9PEZI</name>
<comment type="caution">
    <text evidence="1">The sequence shown here is derived from an EMBL/GenBank/DDBJ whole genome shotgun (WGS) entry which is preliminary data.</text>
</comment>
<keyword evidence="2" id="KW-1185">Reference proteome</keyword>
<gene>
    <name evidence="1" type="ORF">LTS18_009986</name>
</gene>
<reference evidence="1" key="1">
    <citation type="submission" date="2024-09" db="EMBL/GenBank/DDBJ databases">
        <title>Black Yeasts Isolated from many extreme environments.</title>
        <authorList>
            <person name="Coleine C."/>
            <person name="Stajich J.E."/>
            <person name="Selbmann L."/>
        </authorList>
    </citation>
    <scope>NUCLEOTIDE SEQUENCE</scope>
    <source>
        <strain evidence="1">CCFEE 5737</strain>
    </source>
</reference>
<organism evidence="1 2">
    <name type="scientific">Coniosporium uncinatum</name>
    <dbReference type="NCBI Taxonomy" id="93489"/>
    <lineage>
        <taxon>Eukaryota</taxon>
        <taxon>Fungi</taxon>
        <taxon>Dikarya</taxon>
        <taxon>Ascomycota</taxon>
        <taxon>Pezizomycotina</taxon>
        <taxon>Dothideomycetes</taxon>
        <taxon>Dothideomycetes incertae sedis</taxon>
        <taxon>Coniosporium</taxon>
    </lineage>
</organism>